<dbReference type="PANTHER" id="PTHR35602:SF3">
    <property type="entry name" value="ESTERASE YQIA"/>
    <property type="match status" value="1"/>
</dbReference>
<evidence type="ECO:0000313" key="2">
    <source>
        <dbReference type="Proteomes" id="UP000283255"/>
    </source>
</evidence>
<dbReference type="Pfam" id="PF05728">
    <property type="entry name" value="UPF0227"/>
    <property type="match status" value="1"/>
</dbReference>
<dbReference type="SUPFAM" id="SSF53474">
    <property type="entry name" value="alpha/beta-Hydrolases"/>
    <property type="match status" value="1"/>
</dbReference>
<dbReference type="PANTHER" id="PTHR35602">
    <property type="entry name" value="ESTERASE YQIA-RELATED"/>
    <property type="match status" value="1"/>
</dbReference>
<evidence type="ECO:0000313" key="1">
    <source>
        <dbReference type="EMBL" id="RJG40105.1"/>
    </source>
</evidence>
<gene>
    <name evidence="1" type="primary">yqiA</name>
    <name evidence="1" type="ORF">D1Z90_17285</name>
</gene>
<protein>
    <submittedName>
        <fullName evidence="1">Esterase YqiA</fullName>
    </submittedName>
</protein>
<dbReference type="Gene3D" id="3.40.50.1820">
    <property type="entry name" value="alpha/beta hydrolase"/>
    <property type="match status" value="1"/>
</dbReference>
<name>A0A418YAW0_9GAMM</name>
<dbReference type="EMBL" id="QZCH01000029">
    <property type="protein sequence ID" value="RJG40105.1"/>
    <property type="molecule type" value="Genomic_DNA"/>
</dbReference>
<dbReference type="AlphaFoldDB" id="A0A418YAW0"/>
<dbReference type="Proteomes" id="UP000283255">
    <property type="component" value="Unassembled WGS sequence"/>
</dbReference>
<dbReference type="NCBIfam" id="NF008291">
    <property type="entry name" value="PRK11071.1"/>
    <property type="match status" value="1"/>
</dbReference>
<dbReference type="OrthoDB" id="9814831at2"/>
<keyword evidence="2" id="KW-1185">Reference proteome</keyword>
<sequence>MQPVIIYIHGFNSSPQSFKAVQVKSYLDTHRPDIIFECHQMPAYPQQAWQFIESIVARHQGANIGFIGSSLGGFLSTKACEHFHCRAVLINPAVKPYELLVEYLGVNTNPYTQQSYVLTEQHITELRQLDVAHISRPSDIWALLQTADEVLDYRQAELKYQACRLTIEPGGDHSFVGFERHISDIVQFLAL</sequence>
<reference evidence="1 2" key="1">
    <citation type="submission" date="2018-09" db="EMBL/GenBank/DDBJ databases">
        <authorList>
            <person name="Wang F."/>
        </authorList>
    </citation>
    <scope>NUCLEOTIDE SEQUENCE [LARGE SCALE GENOMIC DNA]</scope>
    <source>
        <strain evidence="1 2">PLHSC7-2</strain>
    </source>
</reference>
<comment type="caution">
    <text evidence="1">The sequence shown here is derived from an EMBL/GenBank/DDBJ whole genome shotgun (WGS) entry which is preliminary data.</text>
</comment>
<organism evidence="1 2">
    <name type="scientific">Motilimonas pumila</name>
    <dbReference type="NCBI Taxonomy" id="2303987"/>
    <lineage>
        <taxon>Bacteria</taxon>
        <taxon>Pseudomonadati</taxon>
        <taxon>Pseudomonadota</taxon>
        <taxon>Gammaproteobacteria</taxon>
        <taxon>Alteromonadales</taxon>
        <taxon>Alteromonadales genera incertae sedis</taxon>
        <taxon>Motilimonas</taxon>
    </lineage>
</organism>
<proteinExistence type="predicted"/>
<dbReference type="InterPro" id="IPR008886">
    <property type="entry name" value="UPF0227/Esterase_YqiA"/>
</dbReference>
<dbReference type="InterPro" id="IPR029058">
    <property type="entry name" value="AB_hydrolase_fold"/>
</dbReference>
<accession>A0A418YAW0</accession>
<dbReference type="RefSeq" id="WP_119912048.1">
    <property type="nucleotide sequence ID" value="NZ_QZCH01000029.1"/>
</dbReference>
<reference evidence="1 2" key="2">
    <citation type="submission" date="2019-01" db="EMBL/GenBank/DDBJ databases">
        <title>Motilimonas pumilus sp. nov., isolated from the gut of sea cucumber (Apostichopus japonicus).</title>
        <authorList>
            <person name="Wang F.-Q."/>
            <person name="Ren L.-H."/>
            <person name="Lin Y.-W."/>
            <person name="Sun G.-H."/>
            <person name="Du Z.-J."/>
            <person name="Zhao J.-X."/>
            <person name="Liu X.-J."/>
            <person name="Liu L.-J."/>
        </authorList>
    </citation>
    <scope>NUCLEOTIDE SEQUENCE [LARGE SCALE GENOMIC DNA]</scope>
    <source>
        <strain evidence="1 2">PLHSC7-2</strain>
    </source>
</reference>